<feature type="transmembrane region" description="Helical" evidence="1">
    <location>
        <begin position="63"/>
        <end position="82"/>
    </location>
</feature>
<dbReference type="Proteomes" id="UP000293520">
    <property type="component" value="Unassembled WGS sequence"/>
</dbReference>
<comment type="caution">
    <text evidence="3">The sequence shown here is derived from an EMBL/GenBank/DDBJ whole genome shotgun (WGS) entry which is preliminary data.</text>
</comment>
<evidence type="ECO:0000313" key="3">
    <source>
        <dbReference type="EMBL" id="TBN39952.1"/>
    </source>
</evidence>
<keyword evidence="4" id="KW-1185">Reference proteome</keyword>
<gene>
    <name evidence="3" type="ORF">EYE42_09860</name>
</gene>
<name>A0A4Q9FZQ3_9RHOB</name>
<protein>
    <submittedName>
        <fullName evidence="3">Tripartite tricarboxylate transporter TctB family protein</fullName>
    </submittedName>
</protein>
<dbReference type="InterPro" id="IPR009936">
    <property type="entry name" value="DUF1468"/>
</dbReference>
<feature type="transmembrane region" description="Helical" evidence="1">
    <location>
        <begin position="150"/>
        <end position="175"/>
    </location>
</feature>
<keyword evidence="1" id="KW-0812">Transmembrane</keyword>
<keyword evidence="1" id="KW-0472">Membrane</keyword>
<feature type="transmembrane region" description="Helical" evidence="1">
    <location>
        <begin position="114"/>
        <end position="138"/>
    </location>
</feature>
<dbReference type="RefSeq" id="WP_130991154.1">
    <property type="nucleotide sequence ID" value="NZ_SISK01000006.1"/>
</dbReference>
<accession>A0A4Q9FZQ3</accession>
<feature type="domain" description="DUF1468" evidence="2">
    <location>
        <begin position="34"/>
        <end position="168"/>
    </location>
</feature>
<evidence type="ECO:0000259" key="2">
    <source>
        <dbReference type="Pfam" id="PF07331"/>
    </source>
</evidence>
<dbReference type="OrthoDB" id="9776706at2"/>
<dbReference type="AlphaFoldDB" id="A0A4Q9FZQ3"/>
<dbReference type="Pfam" id="PF07331">
    <property type="entry name" value="TctB"/>
    <property type="match status" value="1"/>
</dbReference>
<evidence type="ECO:0000256" key="1">
    <source>
        <dbReference type="SAM" id="Phobius"/>
    </source>
</evidence>
<keyword evidence="1" id="KW-1133">Transmembrane helix</keyword>
<feature type="transmembrane region" description="Helical" evidence="1">
    <location>
        <begin position="27"/>
        <end position="48"/>
    </location>
</feature>
<dbReference type="EMBL" id="SISK01000006">
    <property type="protein sequence ID" value="TBN39952.1"/>
    <property type="molecule type" value="Genomic_DNA"/>
</dbReference>
<evidence type="ECO:0000313" key="4">
    <source>
        <dbReference type="Proteomes" id="UP000293520"/>
    </source>
</evidence>
<proteinExistence type="predicted"/>
<organism evidence="3 4">
    <name type="scientific">Paracoccus subflavus</name>
    <dbReference type="NCBI Taxonomy" id="2528244"/>
    <lineage>
        <taxon>Bacteria</taxon>
        <taxon>Pseudomonadati</taxon>
        <taxon>Pseudomonadota</taxon>
        <taxon>Alphaproteobacteria</taxon>
        <taxon>Rhodobacterales</taxon>
        <taxon>Paracoccaceae</taxon>
        <taxon>Paracoccus</taxon>
    </lineage>
</organism>
<sequence length="196" mass="20967">MAMVDKTQTDLAPSGAAGTGLSTVPRLVPAMLAGMLLLASVLLPAFMFETVREQPMPGLGPGAWPGAILFALAAFSALWLLLEIRALARSERTSSLEAPAEEETYRYGKALGGIGLVIAFGWLLPVIGFALATGLFLLVWCLYGGQRHPLVLTLVPTIGTVALLWMFMGLALMPLSRGVGVFERFSVWLLTFIGIY</sequence>
<reference evidence="3 4" key="1">
    <citation type="submission" date="2019-02" db="EMBL/GenBank/DDBJ databases">
        <title>Paracoccus subflavus sp. nov., isolated from marine sediment of the Pacific Ocean.</title>
        <authorList>
            <person name="Zhang G."/>
        </authorList>
    </citation>
    <scope>NUCLEOTIDE SEQUENCE [LARGE SCALE GENOMIC DNA]</scope>
    <source>
        <strain evidence="3 4">GY0581</strain>
    </source>
</reference>